<dbReference type="EMBL" id="JH000325">
    <property type="protein sequence ID" value="EGV99465.1"/>
    <property type="molecule type" value="Genomic_DNA"/>
</dbReference>
<sequence>MPALQRVYSVDCRFWERIEENGYNTYASRRWRHHGRPMFLALDGQGIPRQGRRTRRPQLSTHFLPVLVSS</sequence>
<dbReference type="AlphaFoldDB" id="G3HF41"/>
<dbReference type="Gene3D" id="2.80.10.50">
    <property type="match status" value="1"/>
</dbReference>
<dbReference type="PANTHER" id="PTHR11486">
    <property type="entry name" value="FIBROBLAST GROWTH FACTOR"/>
    <property type="match status" value="1"/>
</dbReference>
<evidence type="ECO:0000313" key="3">
    <source>
        <dbReference type="Proteomes" id="UP000001075"/>
    </source>
</evidence>
<dbReference type="Pfam" id="PF00167">
    <property type="entry name" value="FGF"/>
    <property type="match status" value="1"/>
</dbReference>
<dbReference type="InterPro" id="IPR002209">
    <property type="entry name" value="Fibroblast_GF_fam"/>
</dbReference>
<dbReference type="Proteomes" id="UP000001075">
    <property type="component" value="Unassembled WGS sequence"/>
</dbReference>
<dbReference type="InParanoid" id="G3HF41"/>
<organism evidence="2 3">
    <name type="scientific">Cricetulus griseus</name>
    <name type="common">Chinese hamster</name>
    <name type="synonym">Cricetulus barabensis griseus</name>
    <dbReference type="NCBI Taxonomy" id="10029"/>
    <lineage>
        <taxon>Eukaryota</taxon>
        <taxon>Metazoa</taxon>
        <taxon>Chordata</taxon>
        <taxon>Craniata</taxon>
        <taxon>Vertebrata</taxon>
        <taxon>Euteleostomi</taxon>
        <taxon>Mammalia</taxon>
        <taxon>Eutheria</taxon>
        <taxon>Euarchontoglires</taxon>
        <taxon>Glires</taxon>
        <taxon>Rodentia</taxon>
        <taxon>Myomorpha</taxon>
        <taxon>Muroidea</taxon>
        <taxon>Cricetidae</taxon>
        <taxon>Cricetinae</taxon>
        <taxon>Cricetulus</taxon>
    </lineage>
</organism>
<evidence type="ECO:0000313" key="2">
    <source>
        <dbReference type="EMBL" id="EGV99465.1"/>
    </source>
</evidence>
<dbReference type="SMART" id="SM00442">
    <property type="entry name" value="FGF"/>
    <property type="match status" value="1"/>
</dbReference>
<protein>
    <submittedName>
        <fullName evidence="2">Fibroblast growth factor 22</fullName>
    </submittedName>
</protein>
<name>G3HF41_CRIGR</name>
<dbReference type="InterPro" id="IPR008996">
    <property type="entry name" value="IL1/FGF"/>
</dbReference>
<comment type="similarity">
    <text evidence="1">Belongs to the heparin-binding growth factors family.</text>
</comment>
<dbReference type="STRING" id="10029.G3HF41"/>
<evidence type="ECO:0000256" key="1">
    <source>
        <dbReference type="ARBA" id="ARBA00007936"/>
    </source>
</evidence>
<dbReference type="SUPFAM" id="SSF50353">
    <property type="entry name" value="Cytokine"/>
    <property type="match status" value="1"/>
</dbReference>
<dbReference type="GO" id="GO:0008083">
    <property type="term" value="F:growth factor activity"/>
    <property type="evidence" value="ECO:0007669"/>
    <property type="project" value="InterPro"/>
</dbReference>
<reference evidence="3" key="1">
    <citation type="journal article" date="2011" name="Nat. Biotechnol.">
        <title>The genomic sequence of the Chinese hamster ovary (CHO)-K1 cell line.</title>
        <authorList>
            <person name="Xu X."/>
            <person name="Nagarajan H."/>
            <person name="Lewis N.E."/>
            <person name="Pan S."/>
            <person name="Cai Z."/>
            <person name="Liu X."/>
            <person name="Chen W."/>
            <person name="Xie M."/>
            <person name="Wang W."/>
            <person name="Hammond S."/>
            <person name="Andersen M.R."/>
            <person name="Neff N."/>
            <person name="Passarelli B."/>
            <person name="Koh W."/>
            <person name="Fan H.C."/>
            <person name="Wang J."/>
            <person name="Gui Y."/>
            <person name="Lee K.H."/>
            <person name="Betenbaugh M.J."/>
            <person name="Quake S.R."/>
            <person name="Famili I."/>
            <person name="Palsson B.O."/>
            <person name="Wang J."/>
        </authorList>
    </citation>
    <scope>NUCLEOTIDE SEQUENCE [LARGE SCALE GENOMIC DNA]</scope>
    <source>
        <strain evidence="3">CHO K1 cell line</strain>
    </source>
</reference>
<accession>G3HF41</accession>
<gene>
    <name evidence="2" type="ORF">I79_009194</name>
</gene>
<dbReference type="PRINTS" id="PR00262">
    <property type="entry name" value="IL1HBGF"/>
</dbReference>
<proteinExistence type="inferred from homology"/>